<protein>
    <recommendedName>
        <fullName evidence="4">Lipoprotein</fullName>
    </recommendedName>
</protein>
<dbReference type="PROSITE" id="PS51257">
    <property type="entry name" value="PROKAR_LIPOPROTEIN"/>
    <property type="match status" value="1"/>
</dbReference>
<gene>
    <name evidence="2" type="ORF">FB391_0408</name>
</gene>
<evidence type="ECO:0000313" key="3">
    <source>
        <dbReference type="Proteomes" id="UP000320235"/>
    </source>
</evidence>
<dbReference type="EMBL" id="VFPE01000001">
    <property type="protein sequence ID" value="TQM34121.1"/>
    <property type="molecule type" value="Genomic_DNA"/>
</dbReference>
<dbReference type="OrthoDB" id="5057430at2"/>
<dbReference type="RefSeq" id="WP_141892621.1">
    <property type="nucleotide sequence ID" value="NZ_BAABLH010000001.1"/>
</dbReference>
<organism evidence="2 3">
    <name type="scientific">Microbacterium kyungheense</name>
    <dbReference type="NCBI Taxonomy" id="1263636"/>
    <lineage>
        <taxon>Bacteria</taxon>
        <taxon>Bacillati</taxon>
        <taxon>Actinomycetota</taxon>
        <taxon>Actinomycetes</taxon>
        <taxon>Micrococcales</taxon>
        <taxon>Microbacteriaceae</taxon>
        <taxon>Microbacterium</taxon>
    </lineage>
</organism>
<comment type="caution">
    <text evidence="2">The sequence shown here is derived from an EMBL/GenBank/DDBJ whole genome shotgun (WGS) entry which is preliminary data.</text>
</comment>
<keyword evidence="3" id="KW-1185">Reference proteome</keyword>
<sequence length="238" mass="25377">MATSTERRRATALRALTATVVGMVLTMTGCAPQAPQGDALYQDGQQRFTAMWDAMHSVLMAVDDGEWEATAGGYGAGAGSCPNSGGSLDGYVFEYRRSAPLADRDPQQVSDDAVAAFKDLGLDPETAVYGSGDRAQWNVIAEGDPVGRAVVTVEVDLQKILVTADTSCAPGSPWDLNGMVFDDPDMTGVDHWRRQPATEGADSVPMFYFPADGPLFWNEDGTPVEPQPVITDPPQRSS</sequence>
<evidence type="ECO:0000313" key="2">
    <source>
        <dbReference type="EMBL" id="TQM34121.1"/>
    </source>
</evidence>
<reference evidence="2 3" key="1">
    <citation type="submission" date="2019-06" db="EMBL/GenBank/DDBJ databases">
        <title>Sequencing the genomes of 1000 actinobacteria strains.</title>
        <authorList>
            <person name="Klenk H.-P."/>
        </authorList>
    </citation>
    <scope>NUCLEOTIDE SEQUENCE [LARGE SCALE GENOMIC DNA]</scope>
    <source>
        <strain evidence="2 3">DSM 105492</strain>
    </source>
</reference>
<evidence type="ECO:0008006" key="4">
    <source>
        <dbReference type="Google" id="ProtNLM"/>
    </source>
</evidence>
<accession>A0A543FJV3</accession>
<name>A0A543FJV3_9MICO</name>
<dbReference type="AlphaFoldDB" id="A0A543FJV3"/>
<feature type="region of interest" description="Disordered" evidence="1">
    <location>
        <begin position="218"/>
        <end position="238"/>
    </location>
</feature>
<dbReference type="Proteomes" id="UP000320235">
    <property type="component" value="Unassembled WGS sequence"/>
</dbReference>
<proteinExistence type="predicted"/>
<evidence type="ECO:0000256" key="1">
    <source>
        <dbReference type="SAM" id="MobiDB-lite"/>
    </source>
</evidence>